<evidence type="ECO:0000256" key="1">
    <source>
        <dbReference type="ARBA" id="ARBA00022741"/>
    </source>
</evidence>
<dbReference type="PANTHER" id="PTHR11711">
    <property type="entry name" value="ADP RIBOSYLATION FACTOR-RELATED"/>
    <property type="match status" value="1"/>
</dbReference>
<keyword evidence="4" id="KW-0479">Metal-binding</keyword>
<evidence type="ECO:0000313" key="8">
    <source>
        <dbReference type="Proteomes" id="UP000018467"/>
    </source>
</evidence>
<organism evidence="7 8">
    <name type="scientific">Astyanax mexicanus</name>
    <name type="common">Blind cave fish</name>
    <name type="synonym">Astyanax fasciatus mexicanus</name>
    <dbReference type="NCBI Taxonomy" id="7994"/>
    <lineage>
        <taxon>Eukaryota</taxon>
        <taxon>Metazoa</taxon>
        <taxon>Chordata</taxon>
        <taxon>Craniata</taxon>
        <taxon>Vertebrata</taxon>
        <taxon>Euteleostomi</taxon>
        <taxon>Actinopterygii</taxon>
        <taxon>Neopterygii</taxon>
        <taxon>Teleostei</taxon>
        <taxon>Ostariophysi</taxon>
        <taxon>Characiformes</taxon>
        <taxon>Characoidei</taxon>
        <taxon>Acestrorhamphidae</taxon>
        <taxon>Acestrorhamphinae</taxon>
        <taxon>Astyanax</taxon>
    </lineage>
</organism>
<protein>
    <submittedName>
        <fullName evidence="7">ADP-ribosylation factor-like 8</fullName>
    </submittedName>
</protein>
<feature type="binding site" evidence="4">
    <location>
        <position position="47"/>
    </location>
    <ligand>
        <name>Mg(2+)</name>
        <dbReference type="ChEBI" id="CHEBI:18420"/>
    </ligand>
</feature>
<name>A0A3B1IGA9_ASTMX</name>
<keyword evidence="4" id="KW-0460">Magnesium</keyword>
<dbReference type="GO" id="GO:0046872">
    <property type="term" value="F:metal ion binding"/>
    <property type="evidence" value="ECO:0007669"/>
    <property type="project" value="UniProtKB-KW"/>
</dbReference>
<dbReference type="NCBIfam" id="TIGR00231">
    <property type="entry name" value="small_GTP"/>
    <property type="match status" value="1"/>
</dbReference>
<dbReference type="AlphaFoldDB" id="A0A3B1IGA9"/>
<dbReference type="Bgee" id="ENSAMXG00000010445">
    <property type="expression patterns" value="Expressed in camera-type eye and 13 other cell types or tissues"/>
</dbReference>
<dbReference type="Ensembl" id="ENSAMXT00000053299.1">
    <property type="protein sequence ID" value="ENSAMXP00000028716.1"/>
    <property type="gene ID" value="ENSAMXG00000010445.2"/>
</dbReference>
<evidence type="ECO:0000256" key="6">
    <source>
        <dbReference type="SAM" id="Phobius"/>
    </source>
</evidence>
<sequence>MGLIVAKLWSFFCNQEHKVIIVGLDNAGKTTILYQFLMKEVVHTSPTIGSNVEEIVVKNTHFLMWDIGGQESLRASWNTYYSNTEVTFKHCFIKVVIVFSLSGLLFCNLCIVHYVDVTIIYRLTCLDPVKKYCQQIRTH</sequence>
<reference evidence="8" key="2">
    <citation type="journal article" date="2014" name="Nat. Commun.">
        <title>The cavefish genome reveals candidate genes for eye loss.</title>
        <authorList>
            <person name="McGaugh S.E."/>
            <person name="Gross J.B."/>
            <person name="Aken B."/>
            <person name="Blin M."/>
            <person name="Borowsky R."/>
            <person name="Chalopin D."/>
            <person name="Hinaux H."/>
            <person name="Jeffery W.R."/>
            <person name="Keene A."/>
            <person name="Ma L."/>
            <person name="Minx P."/>
            <person name="Murphy D."/>
            <person name="O'Quin K.E."/>
            <person name="Retaux S."/>
            <person name="Rohner N."/>
            <person name="Searle S.M."/>
            <person name="Stahl B.A."/>
            <person name="Tabin C."/>
            <person name="Volff J.N."/>
            <person name="Yoshizawa M."/>
            <person name="Warren W.C."/>
        </authorList>
    </citation>
    <scope>NUCLEOTIDE SEQUENCE [LARGE SCALE GENOMIC DNA]</scope>
    <source>
        <strain evidence="8">female</strain>
    </source>
</reference>
<keyword evidence="1 3" id="KW-0547">Nucleotide-binding</keyword>
<keyword evidence="2 3" id="KW-0342">GTP-binding</keyword>
<reference evidence="7" key="3">
    <citation type="submission" date="2025-08" db="UniProtKB">
        <authorList>
            <consortium name="Ensembl"/>
        </authorList>
    </citation>
    <scope>IDENTIFICATION</scope>
</reference>
<feature type="binding site" evidence="3">
    <location>
        <position position="69"/>
    </location>
    <ligand>
        <name>GTP</name>
        <dbReference type="ChEBI" id="CHEBI:37565"/>
    </ligand>
</feature>
<keyword evidence="6" id="KW-0812">Transmembrane</keyword>
<feature type="transmembrane region" description="Helical" evidence="6">
    <location>
        <begin position="91"/>
        <end position="115"/>
    </location>
</feature>
<dbReference type="InterPro" id="IPR006689">
    <property type="entry name" value="Small_GTPase_ARF/SAR"/>
</dbReference>
<dbReference type="Gene3D" id="3.40.50.300">
    <property type="entry name" value="P-loop containing nucleotide triphosphate hydrolases"/>
    <property type="match status" value="1"/>
</dbReference>
<dbReference type="SMART" id="SM00177">
    <property type="entry name" value="ARF"/>
    <property type="match status" value="1"/>
</dbReference>
<dbReference type="InterPro" id="IPR005225">
    <property type="entry name" value="Small_GTP-bd"/>
</dbReference>
<dbReference type="Pfam" id="PF00025">
    <property type="entry name" value="Arf"/>
    <property type="match status" value="1"/>
</dbReference>
<dbReference type="GO" id="GO:0005525">
    <property type="term" value="F:GTP binding"/>
    <property type="evidence" value="ECO:0007669"/>
    <property type="project" value="UniProtKB-KW"/>
</dbReference>
<evidence type="ECO:0000256" key="3">
    <source>
        <dbReference type="PIRSR" id="PIRSR606689-1"/>
    </source>
</evidence>
<dbReference type="InterPro" id="IPR024156">
    <property type="entry name" value="Small_GTPase_ARF"/>
</dbReference>
<dbReference type="Proteomes" id="UP000018467">
    <property type="component" value="Unassembled WGS sequence"/>
</dbReference>
<evidence type="ECO:0000256" key="5">
    <source>
        <dbReference type="RuleBase" id="RU003925"/>
    </source>
</evidence>
<dbReference type="PROSITE" id="PS51417">
    <property type="entry name" value="ARF"/>
    <property type="match status" value="1"/>
</dbReference>
<evidence type="ECO:0000256" key="4">
    <source>
        <dbReference type="PIRSR" id="PIRSR606689-2"/>
    </source>
</evidence>
<keyword evidence="8" id="KW-1185">Reference proteome</keyword>
<reference evidence="7" key="4">
    <citation type="submission" date="2025-09" db="UniProtKB">
        <authorList>
            <consortium name="Ensembl"/>
        </authorList>
    </citation>
    <scope>IDENTIFICATION</scope>
</reference>
<dbReference type="PRINTS" id="PR00328">
    <property type="entry name" value="SAR1GTPBP"/>
</dbReference>
<keyword evidence="6" id="KW-0472">Membrane</keyword>
<dbReference type="GeneTree" id="ENSGT00940000157567"/>
<accession>A0A3B1IGA9</accession>
<keyword evidence="6" id="KW-1133">Transmembrane helix</keyword>
<proteinExistence type="inferred from homology"/>
<dbReference type="GO" id="GO:0003924">
    <property type="term" value="F:GTPase activity"/>
    <property type="evidence" value="ECO:0007669"/>
    <property type="project" value="InterPro"/>
</dbReference>
<feature type="binding site" evidence="3">
    <location>
        <begin position="23"/>
        <end position="30"/>
    </location>
    <ligand>
        <name>GTP</name>
        <dbReference type="ChEBI" id="CHEBI:37565"/>
    </ligand>
</feature>
<dbReference type="SUPFAM" id="SSF52540">
    <property type="entry name" value="P-loop containing nucleoside triphosphate hydrolases"/>
    <property type="match status" value="1"/>
</dbReference>
<reference evidence="8" key="1">
    <citation type="submission" date="2013-03" db="EMBL/GenBank/DDBJ databases">
        <authorList>
            <person name="Jeffery W."/>
            <person name="Warren W."/>
            <person name="Wilson R.K."/>
        </authorList>
    </citation>
    <scope>NUCLEOTIDE SEQUENCE</scope>
    <source>
        <strain evidence="8">female</strain>
    </source>
</reference>
<feature type="binding site" evidence="4">
    <location>
        <position position="30"/>
    </location>
    <ligand>
        <name>Mg(2+)</name>
        <dbReference type="ChEBI" id="CHEBI:18420"/>
    </ligand>
</feature>
<evidence type="ECO:0000313" key="7">
    <source>
        <dbReference type="Ensembl" id="ENSAMXP00000028716.1"/>
    </source>
</evidence>
<comment type="similarity">
    <text evidence="5">Belongs to the small GTPase superfamily. Arf family.</text>
</comment>
<evidence type="ECO:0000256" key="2">
    <source>
        <dbReference type="ARBA" id="ARBA00023134"/>
    </source>
</evidence>
<dbReference type="InterPro" id="IPR027417">
    <property type="entry name" value="P-loop_NTPase"/>
</dbReference>